<evidence type="ECO:0000256" key="4">
    <source>
        <dbReference type="ARBA" id="ARBA00023239"/>
    </source>
</evidence>
<sequence length="862" mass="97313">MHMLNIGMHASRVLNNPVFWNSIYDMICKFPQRSKLLLFLALASIFTYSARALDTRSIQAIGEMLPIEHPSLFITQDEADQILEQAEADENYQQALDAGILKNAIIAYADLGPDSLEIPRKESTHPHHKIILDMQHLAVASLFTQNPAYVERLTQVMLEYASFYETITPKRGSAGRLTAQSLNEAMVMVQLAWIYDIIYPALSKEQREQIENHLLRPGAELLMGQDRGRSNWQTWHNAALASLGLVLSDHNYLNHAINGPSGFLYQLSNSINKDGLSYELSISYHDYAMHAVTLLALACDRAGIDLFNQEDGKLESFYAAPIYYAYSNLKQAPFHDAHPTARLNIGVTSWNYPYAWEQYQTPAFRWLWKLHNSVEKRAKSEKRIPPLIAQSVLDFSSQPQPEVEIDSFTVGTDLLFDSNLRNVLGSTLFVDTGIAILRGPAGEISPEMSMLWKPNGTEAGHQHPNNLAIDWQSPSYRWLSASGKWVGYSSQMHKQWVQQTLSDNTLVVDGKSQKPGGDGVPNWKYDEPNETSAGKLRTFTNSTSFGYVDAETENVYPGVQLNRQIIHTQNYSLDLFHAESQEEHTYDWSLNISGSLRSATTEFQQEADAFADRGVAYKYLWDTQVAQLNKSTTTYWIDPDTVETFAVTTLPQTGTTMYLSTSPWKDRDRSSLIVSNKTKHAEFLNIWRAYEDNDPIKEIMQPGHGITAMITLSSGLVDVIALGREKTVKGPIGGIESYNAHSLLARMSHSGDPRDITLVEGTRLSLGTISLKLDSPANWSFNRINNDSYLFIYDSAEERQLSIQSEKKWILKQLDANGSIVKIIDPDISNIWKVRPFTNYLLTRENDDTTKLPALTKTFRLN</sequence>
<comment type="caution">
    <text evidence="7">The sequence shown here is derived from an EMBL/GenBank/DDBJ whole genome shotgun (WGS) entry which is preliminary data.</text>
</comment>
<organism evidence="7 8">
    <name type="scientific">Thalassobacterium sedimentorum</name>
    <dbReference type="NCBI Taxonomy" id="3041258"/>
    <lineage>
        <taxon>Bacteria</taxon>
        <taxon>Pseudomonadati</taxon>
        <taxon>Verrucomicrobiota</taxon>
        <taxon>Opitutia</taxon>
        <taxon>Puniceicoccales</taxon>
        <taxon>Coraliomargaritaceae</taxon>
        <taxon>Thalassobacterium</taxon>
    </lineage>
</organism>
<accession>A0ABU1AGQ6</accession>
<dbReference type="Pfam" id="PF05426">
    <property type="entry name" value="Alginate_lyase"/>
    <property type="match status" value="1"/>
</dbReference>
<keyword evidence="3" id="KW-0574">Periplasm</keyword>
<evidence type="ECO:0000256" key="1">
    <source>
        <dbReference type="ARBA" id="ARBA00004418"/>
    </source>
</evidence>
<evidence type="ECO:0000259" key="6">
    <source>
        <dbReference type="Pfam" id="PF07940"/>
    </source>
</evidence>
<dbReference type="EMBL" id="JARXIC010000001">
    <property type="protein sequence ID" value="MDQ8192803.1"/>
    <property type="molecule type" value="Genomic_DNA"/>
</dbReference>
<proteinExistence type="predicted"/>
<dbReference type="InterPro" id="IPR008929">
    <property type="entry name" value="Chondroitin_lyas"/>
</dbReference>
<evidence type="ECO:0000256" key="2">
    <source>
        <dbReference type="ARBA" id="ARBA00022729"/>
    </source>
</evidence>
<protein>
    <submittedName>
        <fullName evidence="7">Alginate lyase family protein</fullName>
    </submittedName>
</protein>
<dbReference type="GO" id="GO:0016829">
    <property type="term" value="F:lyase activity"/>
    <property type="evidence" value="ECO:0007669"/>
    <property type="project" value="UniProtKB-KW"/>
</dbReference>
<name>A0ABU1AGQ6_9BACT</name>
<evidence type="ECO:0000313" key="8">
    <source>
        <dbReference type="Proteomes" id="UP001243717"/>
    </source>
</evidence>
<dbReference type="Gene3D" id="2.70.98.70">
    <property type="match status" value="1"/>
</dbReference>
<comment type="subcellular location">
    <subcellularLocation>
        <location evidence="1">Periplasm</location>
    </subcellularLocation>
</comment>
<dbReference type="RefSeq" id="WP_308983313.1">
    <property type="nucleotide sequence ID" value="NZ_JARXIC010000001.1"/>
</dbReference>
<dbReference type="Gene3D" id="1.50.10.100">
    <property type="entry name" value="Chondroitin AC/alginate lyase"/>
    <property type="match status" value="1"/>
</dbReference>
<dbReference type="Pfam" id="PF07940">
    <property type="entry name" value="Hepar_II_III_C"/>
    <property type="match status" value="1"/>
</dbReference>
<dbReference type="InterPro" id="IPR012480">
    <property type="entry name" value="Hepar_II_III_C"/>
</dbReference>
<keyword evidence="4 7" id="KW-0456">Lyase</keyword>
<dbReference type="PANTHER" id="PTHR39210">
    <property type="entry name" value="HEPARIN-SULFATE LYASE"/>
    <property type="match status" value="1"/>
</dbReference>
<dbReference type="SUPFAM" id="SSF48230">
    <property type="entry name" value="Chondroitin AC/alginate lyase"/>
    <property type="match status" value="1"/>
</dbReference>
<feature type="domain" description="Heparinase II/III-like C-terminal" evidence="6">
    <location>
        <begin position="427"/>
        <end position="547"/>
    </location>
</feature>
<feature type="domain" description="Alginate lyase" evidence="5">
    <location>
        <begin position="134"/>
        <end position="315"/>
    </location>
</feature>
<gene>
    <name evidence="7" type="ORF">QEH59_00100</name>
</gene>
<dbReference type="Proteomes" id="UP001243717">
    <property type="component" value="Unassembled WGS sequence"/>
</dbReference>
<evidence type="ECO:0000313" key="7">
    <source>
        <dbReference type="EMBL" id="MDQ8192803.1"/>
    </source>
</evidence>
<evidence type="ECO:0000256" key="3">
    <source>
        <dbReference type="ARBA" id="ARBA00022764"/>
    </source>
</evidence>
<keyword evidence="2" id="KW-0732">Signal</keyword>
<keyword evidence="8" id="KW-1185">Reference proteome</keyword>
<evidence type="ECO:0000259" key="5">
    <source>
        <dbReference type="Pfam" id="PF05426"/>
    </source>
</evidence>
<dbReference type="PANTHER" id="PTHR39210:SF1">
    <property type="entry name" value="HEPARIN-SULFATE LYASE"/>
    <property type="match status" value="1"/>
</dbReference>
<reference evidence="7 8" key="1">
    <citation type="submission" date="2023-04" db="EMBL/GenBank/DDBJ databases">
        <title>A novel bacteria isolated from coastal sediment.</title>
        <authorList>
            <person name="Liu X.-J."/>
            <person name="Du Z.-J."/>
        </authorList>
    </citation>
    <scope>NUCLEOTIDE SEQUENCE [LARGE SCALE GENOMIC DNA]</scope>
    <source>
        <strain evidence="7 8">SDUM461004</strain>
    </source>
</reference>
<dbReference type="InterPro" id="IPR008397">
    <property type="entry name" value="Alginate_lyase_dom"/>
</dbReference>